<dbReference type="GO" id="GO:0070042">
    <property type="term" value="F:rRNA (uridine-N3-)-methyltransferase activity"/>
    <property type="evidence" value="ECO:0007669"/>
    <property type="project" value="InterPro"/>
</dbReference>
<gene>
    <name evidence="3" type="ORF">TIFTF001_043804</name>
</gene>
<evidence type="ECO:0000259" key="2">
    <source>
        <dbReference type="Pfam" id="PF10354"/>
    </source>
</evidence>
<sequence>MVKEDGEVHVTHRDDYPYNKWEVEKQAQKKGLVLKEKVSFVKQNYPGYHNKRGSFIDGNKRFPIEDPFTFKFSFDRYRTTCRTSNAVSGYDHYNLRDCVIQSIKNKVITLEVEHFLSMSCLDHQKTTPSINSTDKNFTLNYPYTSTFSLDPQETTPTSINSTDKSFTLKDPSPPKPFSPYKETTSTIYVTMLACAFPMWDFIVFTTQW</sequence>
<dbReference type="PANTHER" id="PTHR11538">
    <property type="entry name" value="PHENYLALANYL-TRNA SYNTHETASE"/>
    <property type="match status" value="1"/>
</dbReference>
<feature type="region of interest" description="Disordered" evidence="1">
    <location>
        <begin position="151"/>
        <end position="175"/>
    </location>
</feature>
<accession>A0AA87YY61</accession>
<dbReference type="Pfam" id="PF10354">
    <property type="entry name" value="BMT5-like"/>
    <property type="match status" value="1"/>
</dbReference>
<feature type="compositionally biased region" description="Polar residues" evidence="1">
    <location>
        <begin position="151"/>
        <end position="165"/>
    </location>
</feature>
<evidence type="ECO:0000313" key="4">
    <source>
        <dbReference type="Proteomes" id="UP001187192"/>
    </source>
</evidence>
<reference evidence="3" key="1">
    <citation type="submission" date="2023-07" db="EMBL/GenBank/DDBJ databases">
        <title>draft genome sequence of fig (Ficus carica).</title>
        <authorList>
            <person name="Takahashi T."/>
            <person name="Nishimura K."/>
        </authorList>
    </citation>
    <scope>NUCLEOTIDE SEQUENCE</scope>
</reference>
<dbReference type="EMBL" id="BTGU01002978">
    <property type="protein sequence ID" value="GMN24677.1"/>
    <property type="molecule type" value="Genomic_DNA"/>
</dbReference>
<organism evidence="3 4">
    <name type="scientific">Ficus carica</name>
    <name type="common">Common fig</name>
    <dbReference type="NCBI Taxonomy" id="3494"/>
    <lineage>
        <taxon>Eukaryota</taxon>
        <taxon>Viridiplantae</taxon>
        <taxon>Streptophyta</taxon>
        <taxon>Embryophyta</taxon>
        <taxon>Tracheophyta</taxon>
        <taxon>Spermatophyta</taxon>
        <taxon>Magnoliopsida</taxon>
        <taxon>eudicotyledons</taxon>
        <taxon>Gunneridae</taxon>
        <taxon>Pentapetalae</taxon>
        <taxon>rosids</taxon>
        <taxon>fabids</taxon>
        <taxon>Rosales</taxon>
        <taxon>Moraceae</taxon>
        <taxon>Ficeae</taxon>
        <taxon>Ficus</taxon>
    </lineage>
</organism>
<dbReference type="Proteomes" id="UP001187192">
    <property type="component" value="Unassembled WGS sequence"/>
</dbReference>
<name>A0AA87YY61_FICCA</name>
<dbReference type="AlphaFoldDB" id="A0AA87YY61"/>
<dbReference type="InterPro" id="IPR019446">
    <property type="entry name" value="BMT5-like"/>
</dbReference>
<evidence type="ECO:0000256" key="1">
    <source>
        <dbReference type="SAM" id="MobiDB-lite"/>
    </source>
</evidence>
<dbReference type="GO" id="GO:0070475">
    <property type="term" value="P:rRNA base methylation"/>
    <property type="evidence" value="ECO:0007669"/>
    <property type="project" value="InterPro"/>
</dbReference>
<evidence type="ECO:0000313" key="3">
    <source>
        <dbReference type="EMBL" id="GMN24677.1"/>
    </source>
</evidence>
<protein>
    <recommendedName>
        <fullName evidence="2">25S rRNA (uridine-N(3))-methyltransferase BMT5-like domain-containing protein</fullName>
    </recommendedName>
</protein>
<comment type="caution">
    <text evidence="3">The sequence shown here is derived from an EMBL/GenBank/DDBJ whole genome shotgun (WGS) entry which is preliminary data.</text>
</comment>
<feature type="domain" description="25S rRNA (uridine-N(3))-methyltransferase BMT5-like" evidence="2">
    <location>
        <begin position="1"/>
        <end position="52"/>
    </location>
</feature>
<proteinExistence type="predicted"/>
<keyword evidence="4" id="KW-1185">Reference proteome</keyword>
<dbReference type="PANTHER" id="PTHR11538:SF64">
    <property type="entry name" value="25S RRNA (URIDINE-N(3))-METHYLTRANSFERASE BMT5-LIKE DOMAIN-CONTAINING PROTEIN"/>
    <property type="match status" value="1"/>
</dbReference>
<dbReference type="GO" id="GO:0005737">
    <property type="term" value="C:cytoplasm"/>
    <property type="evidence" value="ECO:0007669"/>
    <property type="project" value="TreeGrafter"/>
</dbReference>